<keyword evidence="15" id="KW-0675">Receptor</keyword>
<dbReference type="InterPro" id="IPR001245">
    <property type="entry name" value="Ser-Thr/Tyr_kinase_cat_dom"/>
</dbReference>
<keyword evidence="6" id="KW-0808">Transferase</keyword>
<dbReference type="PANTHER" id="PTHR48005:SF13">
    <property type="entry name" value="SERINE_THREONINE-PROTEIN KINASE DDB_G0278509-RELATED"/>
    <property type="match status" value="1"/>
</dbReference>
<keyword evidence="10 19" id="KW-0547">Nucleotide-binding</keyword>
<evidence type="ECO:0000256" key="10">
    <source>
        <dbReference type="ARBA" id="ARBA00022741"/>
    </source>
</evidence>
<evidence type="ECO:0000256" key="6">
    <source>
        <dbReference type="ARBA" id="ARBA00022679"/>
    </source>
</evidence>
<evidence type="ECO:0000256" key="18">
    <source>
        <dbReference type="ARBA" id="ARBA00048679"/>
    </source>
</evidence>
<dbReference type="Proteomes" id="UP000607653">
    <property type="component" value="Unassembled WGS sequence"/>
</dbReference>
<evidence type="ECO:0000256" key="8">
    <source>
        <dbReference type="ARBA" id="ARBA00022729"/>
    </source>
</evidence>
<name>A0A822YCG0_NELNU</name>
<dbReference type="InterPro" id="IPR011009">
    <property type="entry name" value="Kinase-like_dom_sf"/>
</dbReference>
<evidence type="ECO:0000256" key="3">
    <source>
        <dbReference type="ARBA" id="ARBA00022527"/>
    </source>
</evidence>
<dbReference type="InterPro" id="IPR001611">
    <property type="entry name" value="Leu-rich_rpt"/>
</dbReference>
<dbReference type="SUPFAM" id="SSF56112">
    <property type="entry name" value="Protein kinase-like (PK-like)"/>
    <property type="match status" value="1"/>
</dbReference>
<accession>A0A822YCG0</accession>
<dbReference type="SUPFAM" id="SSF52058">
    <property type="entry name" value="L domain-like"/>
    <property type="match status" value="1"/>
</dbReference>
<keyword evidence="16" id="KW-0325">Glycoprotein</keyword>
<keyword evidence="12 19" id="KW-0067">ATP-binding</keyword>
<keyword evidence="3" id="KW-0723">Serine/threonine-protein kinase</keyword>
<evidence type="ECO:0000256" key="13">
    <source>
        <dbReference type="ARBA" id="ARBA00022989"/>
    </source>
</evidence>
<dbReference type="PROSITE" id="PS00107">
    <property type="entry name" value="PROTEIN_KINASE_ATP"/>
    <property type="match status" value="1"/>
</dbReference>
<feature type="domain" description="Protein kinase" evidence="21">
    <location>
        <begin position="150"/>
        <end position="398"/>
    </location>
</feature>
<keyword evidence="13 20" id="KW-1133">Transmembrane helix</keyword>
<evidence type="ECO:0000256" key="1">
    <source>
        <dbReference type="ARBA" id="ARBA00004479"/>
    </source>
</evidence>
<evidence type="ECO:0000256" key="14">
    <source>
        <dbReference type="ARBA" id="ARBA00023136"/>
    </source>
</evidence>
<dbReference type="EC" id="2.7.11.1" evidence="2"/>
<evidence type="ECO:0000256" key="11">
    <source>
        <dbReference type="ARBA" id="ARBA00022777"/>
    </source>
</evidence>
<evidence type="ECO:0000256" key="20">
    <source>
        <dbReference type="SAM" id="Phobius"/>
    </source>
</evidence>
<evidence type="ECO:0000256" key="4">
    <source>
        <dbReference type="ARBA" id="ARBA00022553"/>
    </source>
</evidence>
<dbReference type="GO" id="GO:0016020">
    <property type="term" value="C:membrane"/>
    <property type="evidence" value="ECO:0007669"/>
    <property type="project" value="UniProtKB-SubCell"/>
</dbReference>
<dbReference type="PANTHER" id="PTHR48005">
    <property type="entry name" value="LEUCINE RICH REPEAT KINASE 2"/>
    <property type="match status" value="1"/>
</dbReference>
<dbReference type="Gene3D" id="1.10.510.10">
    <property type="entry name" value="Transferase(Phosphotransferase) domain 1"/>
    <property type="match status" value="1"/>
</dbReference>
<dbReference type="Gene3D" id="3.30.200.20">
    <property type="entry name" value="Phosphorylase Kinase, domain 1"/>
    <property type="match status" value="1"/>
</dbReference>
<dbReference type="EMBL" id="DUZY01000003">
    <property type="protein sequence ID" value="DAD31804.1"/>
    <property type="molecule type" value="Genomic_DNA"/>
</dbReference>
<keyword evidence="7 20" id="KW-0812">Transmembrane</keyword>
<comment type="caution">
    <text evidence="22">The sequence shown here is derived from an EMBL/GenBank/DDBJ whole genome shotgun (WGS) entry which is preliminary data.</text>
</comment>
<evidence type="ECO:0000256" key="9">
    <source>
        <dbReference type="ARBA" id="ARBA00022737"/>
    </source>
</evidence>
<feature type="transmembrane region" description="Helical" evidence="20">
    <location>
        <begin position="90"/>
        <end position="109"/>
    </location>
</feature>
<comment type="catalytic activity">
    <reaction evidence="18">
        <text>L-seryl-[protein] + ATP = O-phospho-L-seryl-[protein] + ADP + H(+)</text>
        <dbReference type="Rhea" id="RHEA:17989"/>
        <dbReference type="Rhea" id="RHEA-COMP:9863"/>
        <dbReference type="Rhea" id="RHEA-COMP:11604"/>
        <dbReference type="ChEBI" id="CHEBI:15378"/>
        <dbReference type="ChEBI" id="CHEBI:29999"/>
        <dbReference type="ChEBI" id="CHEBI:30616"/>
        <dbReference type="ChEBI" id="CHEBI:83421"/>
        <dbReference type="ChEBI" id="CHEBI:456216"/>
        <dbReference type="EC" id="2.7.11.1"/>
    </reaction>
</comment>
<dbReference type="InterPro" id="IPR032675">
    <property type="entry name" value="LRR_dom_sf"/>
</dbReference>
<keyword evidence="4" id="KW-0597">Phosphoprotein</keyword>
<organism evidence="22 23">
    <name type="scientific">Nelumbo nucifera</name>
    <name type="common">Sacred lotus</name>
    <dbReference type="NCBI Taxonomy" id="4432"/>
    <lineage>
        <taxon>Eukaryota</taxon>
        <taxon>Viridiplantae</taxon>
        <taxon>Streptophyta</taxon>
        <taxon>Embryophyta</taxon>
        <taxon>Tracheophyta</taxon>
        <taxon>Spermatophyta</taxon>
        <taxon>Magnoliopsida</taxon>
        <taxon>Proteales</taxon>
        <taxon>Nelumbonaceae</taxon>
        <taxon>Nelumbo</taxon>
    </lineage>
</organism>
<evidence type="ECO:0000256" key="2">
    <source>
        <dbReference type="ARBA" id="ARBA00012513"/>
    </source>
</evidence>
<dbReference type="InterPro" id="IPR051420">
    <property type="entry name" value="Ser_Thr_Kinases_DiverseReg"/>
</dbReference>
<evidence type="ECO:0000256" key="15">
    <source>
        <dbReference type="ARBA" id="ARBA00023170"/>
    </source>
</evidence>
<evidence type="ECO:0000256" key="19">
    <source>
        <dbReference type="PROSITE-ProRule" id="PRU10141"/>
    </source>
</evidence>
<feature type="binding site" evidence="19">
    <location>
        <position position="179"/>
    </location>
    <ligand>
        <name>ATP</name>
        <dbReference type="ChEBI" id="CHEBI:30616"/>
    </ligand>
</feature>
<gene>
    <name evidence="22" type="ORF">HUJ06_010655</name>
</gene>
<evidence type="ECO:0000259" key="21">
    <source>
        <dbReference type="PROSITE" id="PS50011"/>
    </source>
</evidence>
<evidence type="ECO:0000256" key="16">
    <source>
        <dbReference type="ARBA" id="ARBA00023180"/>
    </source>
</evidence>
<dbReference type="Pfam" id="PF07714">
    <property type="entry name" value="PK_Tyr_Ser-Thr"/>
    <property type="match status" value="1"/>
</dbReference>
<evidence type="ECO:0000256" key="7">
    <source>
        <dbReference type="ARBA" id="ARBA00022692"/>
    </source>
</evidence>
<evidence type="ECO:0000256" key="17">
    <source>
        <dbReference type="ARBA" id="ARBA00047899"/>
    </source>
</evidence>
<keyword evidence="8" id="KW-0732">Signal</keyword>
<evidence type="ECO:0000256" key="5">
    <source>
        <dbReference type="ARBA" id="ARBA00022614"/>
    </source>
</evidence>
<dbReference type="GO" id="GO:0004674">
    <property type="term" value="F:protein serine/threonine kinase activity"/>
    <property type="evidence" value="ECO:0007669"/>
    <property type="project" value="UniProtKB-KW"/>
</dbReference>
<reference evidence="22 23" key="1">
    <citation type="journal article" date="2020" name="Mol. Biol. Evol.">
        <title>Distinct Expression and Methylation Patterns for Genes with Different Fates following a Single Whole-Genome Duplication in Flowering Plants.</title>
        <authorList>
            <person name="Shi T."/>
            <person name="Rahmani R.S."/>
            <person name="Gugger P.F."/>
            <person name="Wang M."/>
            <person name="Li H."/>
            <person name="Zhang Y."/>
            <person name="Li Z."/>
            <person name="Wang Q."/>
            <person name="Van de Peer Y."/>
            <person name="Marchal K."/>
            <person name="Chen J."/>
        </authorList>
    </citation>
    <scope>NUCLEOTIDE SEQUENCE [LARGE SCALE GENOMIC DNA]</scope>
    <source>
        <tissue evidence="22">Leaf</tissue>
    </source>
</reference>
<dbReference type="FunFam" id="3.30.200.20:FF:000309">
    <property type="entry name" value="Leucine-rich repeat receptor protein kinase MSP1"/>
    <property type="match status" value="1"/>
</dbReference>
<evidence type="ECO:0000313" key="23">
    <source>
        <dbReference type="Proteomes" id="UP000607653"/>
    </source>
</evidence>
<evidence type="ECO:0000313" key="22">
    <source>
        <dbReference type="EMBL" id="DAD31804.1"/>
    </source>
</evidence>
<evidence type="ECO:0000256" key="12">
    <source>
        <dbReference type="ARBA" id="ARBA00022840"/>
    </source>
</evidence>
<keyword evidence="11" id="KW-0418">Kinase</keyword>
<dbReference type="Pfam" id="PF00560">
    <property type="entry name" value="LRR_1"/>
    <property type="match status" value="1"/>
</dbReference>
<dbReference type="GO" id="GO:0005524">
    <property type="term" value="F:ATP binding"/>
    <property type="evidence" value="ECO:0007669"/>
    <property type="project" value="UniProtKB-UniRule"/>
</dbReference>
<comment type="subcellular location">
    <subcellularLocation>
        <location evidence="1">Membrane</location>
        <topology evidence="1">Single-pass type I membrane protein</topology>
    </subcellularLocation>
</comment>
<dbReference type="Gene3D" id="3.80.10.10">
    <property type="entry name" value="Ribonuclease Inhibitor"/>
    <property type="match status" value="1"/>
</dbReference>
<proteinExistence type="predicted"/>
<protein>
    <recommendedName>
        <fullName evidence="2">non-specific serine/threonine protein kinase</fullName>
        <ecNumber evidence="2">2.7.11.1</ecNumber>
    </recommendedName>
</protein>
<dbReference type="AlphaFoldDB" id="A0A822YCG0"/>
<dbReference type="InterPro" id="IPR017441">
    <property type="entry name" value="Protein_kinase_ATP_BS"/>
</dbReference>
<comment type="catalytic activity">
    <reaction evidence="17">
        <text>L-threonyl-[protein] + ATP = O-phospho-L-threonyl-[protein] + ADP + H(+)</text>
        <dbReference type="Rhea" id="RHEA:46608"/>
        <dbReference type="Rhea" id="RHEA-COMP:11060"/>
        <dbReference type="Rhea" id="RHEA-COMP:11605"/>
        <dbReference type="ChEBI" id="CHEBI:15378"/>
        <dbReference type="ChEBI" id="CHEBI:30013"/>
        <dbReference type="ChEBI" id="CHEBI:30616"/>
        <dbReference type="ChEBI" id="CHEBI:61977"/>
        <dbReference type="ChEBI" id="CHEBI:456216"/>
        <dbReference type="EC" id="2.7.11.1"/>
    </reaction>
</comment>
<sequence>MLQSLNLSHNEITGAIPSSLGEMISLSSIDFSYNELEGPIPSSKIFQNASPDAFKNNRDLCGKIQGLAACNPSTPNRNSSNDHQTITCSIMSLLGILVRILVIVGVVFLRRKKLTSLKTEVSTSDRDVFSVWNGHGKIAYGDIIEATNNFDSKYCIGAGSYGRVYRAELPTGHVVAVKKLQPLEGGGPSEMKSFMNEIQVLTEIRHRNIVKLHGFCSHRQCRFLVYEYMEKGSLYSILRNKAEAKELNWVKRVDISLRLVYLDFGIARLLKPDSSNWTTFCGTYGYMAPELAYTMAVTEKCDVYSFGLVALEAIMGRHPGEFISSLSSSVGQNRLLKDVLDSRLGPPTPTDHQVAQDVLMVAALALGCLQCNPTSRPTMQRVSQELLAYHRPISHPFNEITVAQLKDIITR</sequence>
<dbReference type="PROSITE" id="PS50011">
    <property type="entry name" value="PROTEIN_KINASE_DOM"/>
    <property type="match status" value="1"/>
</dbReference>
<dbReference type="InterPro" id="IPR000719">
    <property type="entry name" value="Prot_kinase_dom"/>
</dbReference>
<keyword evidence="14 20" id="KW-0472">Membrane</keyword>
<keyword evidence="23" id="KW-1185">Reference proteome</keyword>
<keyword evidence="5" id="KW-0433">Leucine-rich repeat</keyword>
<keyword evidence="9" id="KW-0677">Repeat</keyword>
<dbReference type="Pfam" id="PF00069">
    <property type="entry name" value="Pkinase"/>
    <property type="match status" value="1"/>
</dbReference>